<dbReference type="InterPro" id="IPR013087">
    <property type="entry name" value="Znf_C2H2_type"/>
</dbReference>
<evidence type="ECO:0000256" key="1">
    <source>
        <dbReference type="ARBA" id="ARBA00022723"/>
    </source>
</evidence>
<dbReference type="EMBL" id="KK112528">
    <property type="protein sequence ID" value="KFM57885.1"/>
    <property type="molecule type" value="Genomic_DNA"/>
</dbReference>
<organism evidence="8 9">
    <name type="scientific">Stegodyphus mimosarum</name>
    <name type="common">African social velvet spider</name>
    <dbReference type="NCBI Taxonomy" id="407821"/>
    <lineage>
        <taxon>Eukaryota</taxon>
        <taxon>Metazoa</taxon>
        <taxon>Ecdysozoa</taxon>
        <taxon>Arthropoda</taxon>
        <taxon>Chelicerata</taxon>
        <taxon>Arachnida</taxon>
        <taxon>Araneae</taxon>
        <taxon>Araneomorphae</taxon>
        <taxon>Entelegynae</taxon>
        <taxon>Eresoidea</taxon>
        <taxon>Eresidae</taxon>
        <taxon>Stegodyphus</taxon>
    </lineage>
</organism>
<evidence type="ECO:0000256" key="2">
    <source>
        <dbReference type="ARBA" id="ARBA00022737"/>
    </source>
</evidence>
<dbReference type="GO" id="GO:0000785">
    <property type="term" value="C:chromatin"/>
    <property type="evidence" value="ECO:0007669"/>
    <property type="project" value="TreeGrafter"/>
</dbReference>
<keyword evidence="4" id="KW-0862">Zinc</keyword>
<dbReference type="OrthoDB" id="6437394at2759"/>
<keyword evidence="3 6" id="KW-0863">Zinc-finger</keyword>
<dbReference type="PANTHER" id="PTHR14003:SF23">
    <property type="entry name" value="ZINC FINGER PROTEIN 143"/>
    <property type="match status" value="1"/>
</dbReference>
<accession>A0A087SYE6</accession>
<dbReference type="GO" id="GO:0000981">
    <property type="term" value="F:DNA-binding transcription factor activity, RNA polymerase II-specific"/>
    <property type="evidence" value="ECO:0007669"/>
    <property type="project" value="TreeGrafter"/>
</dbReference>
<dbReference type="GO" id="GO:0008270">
    <property type="term" value="F:zinc ion binding"/>
    <property type="evidence" value="ECO:0007669"/>
    <property type="project" value="UniProtKB-KW"/>
</dbReference>
<dbReference type="PROSITE" id="PS00028">
    <property type="entry name" value="ZINC_FINGER_C2H2_1"/>
    <property type="match status" value="1"/>
</dbReference>
<dbReference type="PANTHER" id="PTHR14003">
    <property type="entry name" value="TRANSCRIPTIONAL REPRESSOR PROTEIN YY"/>
    <property type="match status" value="1"/>
</dbReference>
<evidence type="ECO:0000256" key="4">
    <source>
        <dbReference type="ARBA" id="ARBA00022833"/>
    </source>
</evidence>
<keyword evidence="9" id="KW-1185">Reference proteome</keyword>
<dbReference type="InterPro" id="IPR036236">
    <property type="entry name" value="Znf_C2H2_sf"/>
</dbReference>
<feature type="non-terminal residue" evidence="8">
    <location>
        <position position="50"/>
    </location>
</feature>
<proteinExistence type="predicted"/>
<reference evidence="8 9" key="1">
    <citation type="submission" date="2013-11" db="EMBL/GenBank/DDBJ databases">
        <title>Genome sequencing of Stegodyphus mimosarum.</title>
        <authorList>
            <person name="Bechsgaard J."/>
        </authorList>
    </citation>
    <scope>NUCLEOTIDE SEQUENCE [LARGE SCALE GENOMIC DNA]</scope>
</reference>
<dbReference type="Gene3D" id="3.30.160.60">
    <property type="entry name" value="Classic Zinc Finger"/>
    <property type="match status" value="1"/>
</dbReference>
<dbReference type="PROSITE" id="PS50157">
    <property type="entry name" value="ZINC_FINGER_C2H2_2"/>
    <property type="match status" value="1"/>
</dbReference>
<keyword evidence="1" id="KW-0479">Metal-binding</keyword>
<evidence type="ECO:0000256" key="6">
    <source>
        <dbReference type="PROSITE-ProRule" id="PRU00042"/>
    </source>
</evidence>
<dbReference type="GO" id="GO:0005667">
    <property type="term" value="C:transcription regulator complex"/>
    <property type="evidence" value="ECO:0007669"/>
    <property type="project" value="TreeGrafter"/>
</dbReference>
<dbReference type="Pfam" id="PF00096">
    <property type="entry name" value="zf-C2H2"/>
    <property type="match status" value="1"/>
</dbReference>
<dbReference type="GO" id="GO:0031519">
    <property type="term" value="C:PcG protein complex"/>
    <property type="evidence" value="ECO:0007669"/>
    <property type="project" value="TreeGrafter"/>
</dbReference>
<dbReference type="AlphaFoldDB" id="A0A087SYE6"/>
<dbReference type="GO" id="GO:0000978">
    <property type="term" value="F:RNA polymerase II cis-regulatory region sequence-specific DNA binding"/>
    <property type="evidence" value="ECO:0007669"/>
    <property type="project" value="TreeGrafter"/>
</dbReference>
<evidence type="ECO:0000313" key="9">
    <source>
        <dbReference type="Proteomes" id="UP000054359"/>
    </source>
</evidence>
<name>A0A087SYE6_STEMI</name>
<dbReference type="SMART" id="SM00355">
    <property type="entry name" value="ZnF_C2H2"/>
    <property type="match status" value="1"/>
</dbReference>
<feature type="domain" description="C2H2-type" evidence="7">
    <location>
        <begin position="10"/>
        <end position="37"/>
    </location>
</feature>
<sequence length="50" mass="5847">MLIHTGEKPHVCEICGKSFNRKSLLNKHIHIHTAEKPQYTYSQKRETLSI</sequence>
<evidence type="ECO:0000313" key="8">
    <source>
        <dbReference type="EMBL" id="KFM57885.1"/>
    </source>
</evidence>
<keyword evidence="5" id="KW-0539">Nucleus</keyword>
<dbReference type="SUPFAM" id="SSF57667">
    <property type="entry name" value="beta-beta-alpha zinc fingers"/>
    <property type="match status" value="1"/>
</dbReference>
<dbReference type="Proteomes" id="UP000054359">
    <property type="component" value="Unassembled WGS sequence"/>
</dbReference>
<dbReference type="FunFam" id="3.30.160.60:FF:000557">
    <property type="entry name" value="zinc finger and SCAN domain-containing protein 29"/>
    <property type="match status" value="1"/>
</dbReference>
<protein>
    <submittedName>
        <fullName evidence="8">Zinc finger protein 732</fullName>
    </submittedName>
</protein>
<keyword evidence="2" id="KW-0677">Repeat</keyword>
<dbReference type="STRING" id="407821.A0A087SYE6"/>
<evidence type="ECO:0000256" key="5">
    <source>
        <dbReference type="ARBA" id="ARBA00023242"/>
    </source>
</evidence>
<evidence type="ECO:0000259" key="7">
    <source>
        <dbReference type="PROSITE" id="PS50157"/>
    </source>
</evidence>
<evidence type="ECO:0000256" key="3">
    <source>
        <dbReference type="ARBA" id="ARBA00022771"/>
    </source>
</evidence>
<gene>
    <name evidence="8" type="ORF">X975_03518</name>
</gene>